<organism evidence="1 2">
    <name type="scientific">Macrococcoides goetzii</name>
    <dbReference type="NCBI Taxonomy" id="1891097"/>
    <lineage>
        <taxon>Bacteria</taxon>
        <taxon>Bacillati</taxon>
        <taxon>Bacillota</taxon>
        <taxon>Bacilli</taxon>
        <taxon>Bacillales</taxon>
        <taxon>Staphylococcaceae</taxon>
        <taxon>Macrococcoides</taxon>
    </lineage>
</organism>
<dbReference type="AlphaFoldDB" id="A0A2G5NV82"/>
<gene>
    <name evidence="1" type="ORF">BFS35_012060</name>
</gene>
<protein>
    <submittedName>
        <fullName evidence="1">Uncharacterized protein</fullName>
    </submittedName>
</protein>
<reference evidence="1 2" key="1">
    <citation type="journal article" date="2018" name="Front. Microbiol.">
        <title>Description and Comparative Genomics of Macrococcus caseolyticus subsp. hominis subsp. nov., Macrococcus goetzii sp. nov., Macrococcus epidermidis sp. nov., and Macrococcus bohemicus sp. nov., Novel Macrococci From Human Clinical Material With Virulence Potential and Suspected Uptake of Foreign DNA by Natural Transformation.</title>
        <authorList>
            <person name="Maslanova I."/>
            <person name="Wertheimer Z."/>
            <person name="Sedlacek I."/>
            <person name="Svec P."/>
            <person name="Indrakova A."/>
            <person name="Kovarovic V."/>
            <person name="Schumann P."/>
            <person name="Sproer C."/>
            <person name="Kralova S."/>
            <person name="Sedo O."/>
            <person name="Kristofova L."/>
            <person name="Vrbovska V."/>
            <person name="Fuzik T."/>
            <person name="Petras P."/>
            <person name="Zdrahal Z."/>
            <person name="Ruzickova V."/>
            <person name="Doskar J."/>
            <person name="Pantucek R."/>
        </authorList>
    </citation>
    <scope>NUCLEOTIDE SEQUENCE [LARGE SCALE GENOMIC DNA]</scope>
    <source>
        <strain evidence="1 2">CCM 4927</strain>
    </source>
</reference>
<evidence type="ECO:0000313" key="2">
    <source>
        <dbReference type="Proteomes" id="UP000229523"/>
    </source>
</evidence>
<proteinExistence type="predicted"/>
<dbReference type="Proteomes" id="UP000229523">
    <property type="component" value="Unassembled WGS sequence"/>
</dbReference>
<evidence type="ECO:0000313" key="1">
    <source>
        <dbReference type="EMBL" id="RAI79287.1"/>
    </source>
</evidence>
<sequence>MTILWTGKTTDMKKVYNAEGETYKEVYENIVDKYGYDVFDEDVMAAFELIEVKEDDDYYNLISDSKSEYYYSVFEFEEDEE</sequence>
<comment type="caution">
    <text evidence="1">The sequence shown here is derived from an EMBL/GenBank/DDBJ whole genome shotgun (WGS) entry which is preliminary data.</text>
</comment>
<keyword evidence="2" id="KW-1185">Reference proteome</keyword>
<name>A0A2G5NV82_9STAP</name>
<dbReference type="EMBL" id="MJBI02000009">
    <property type="protein sequence ID" value="RAI79287.1"/>
    <property type="molecule type" value="Genomic_DNA"/>
</dbReference>
<accession>A0A2G5NV82</accession>
<dbReference type="RefSeq" id="WP_099576896.1">
    <property type="nucleotide sequence ID" value="NZ_MJBI02000009.1"/>
</dbReference>